<dbReference type="RefSeq" id="WP_048506207.1">
    <property type="nucleotide sequence ID" value="NZ_LFND01000003.1"/>
</dbReference>
<dbReference type="STRING" id="558151.ACM46_08380"/>
<keyword evidence="3" id="KW-1185">Reference proteome</keyword>
<protein>
    <submittedName>
        <fullName evidence="2">Uncharacterized protein</fullName>
    </submittedName>
</protein>
<reference evidence="2 3" key="1">
    <citation type="journal article" date="2013" name="Int. J. Syst. Evol. Microbiol.">
        <title>Chryseobacterium angstadtii sp. nov., isolated from a newt tank.</title>
        <authorList>
            <person name="Kirk K.E."/>
            <person name="Hoffman J.A."/>
            <person name="Smith K.A."/>
            <person name="Strahan B.L."/>
            <person name="Failor K.C."/>
            <person name="Krebs J.E."/>
            <person name="Gale A.N."/>
            <person name="Do T.D."/>
            <person name="Sontag T.C."/>
            <person name="Batties A.M."/>
            <person name="Mistiszyn K."/>
            <person name="Newman J.D."/>
        </authorList>
    </citation>
    <scope>NUCLEOTIDE SEQUENCE [LARGE SCALE GENOMIC DNA]</scope>
    <source>
        <strain evidence="2 3">KM</strain>
    </source>
</reference>
<organism evidence="2 3">
    <name type="scientific">Chryseobacterium angstadtii</name>
    <dbReference type="NCBI Taxonomy" id="558151"/>
    <lineage>
        <taxon>Bacteria</taxon>
        <taxon>Pseudomonadati</taxon>
        <taxon>Bacteroidota</taxon>
        <taxon>Flavobacteriia</taxon>
        <taxon>Flavobacteriales</taxon>
        <taxon>Weeksellaceae</taxon>
        <taxon>Chryseobacterium group</taxon>
        <taxon>Chryseobacterium</taxon>
    </lineage>
</organism>
<dbReference type="OrthoDB" id="1264775at2"/>
<feature type="chain" id="PRO_5005288266" evidence="1">
    <location>
        <begin position="19"/>
        <end position="90"/>
    </location>
</feature>
<comment type="caution">
    <text evidence="2">The sequence shown here is derived from an EMBL/GenBank/DDBJ whole genome shotgun (WGS) entry which is preliminary data.</text>
</comment>
<accession>A0A0J7IEG8</accession>
<dbReference type="AlphaFoldDB" id="A0A0J7IEG8"/>
<evidence type="ECO:0000256" key="1">
    <source>
        <dbReference type="SAM" id="SignalP"/>
    </source>
</evidence>
<dbReference type="PATRIC" id="fig|558151.6.peg.1758"/>
<dbReference type="EMBL" id="LFND01000003">
    <property type="protein sequence ID" value="KMQ64301.1"/>
    <property type="molecule type" value="Genomic_DNA"/>
</dbReference>
<feature type="signal peptide" evidence="1">
    <location>
        <begin position="1"/>
        <end position="18"/>
    </location>
</feature>
<sequence length="90" mass="10022">MKKILLAAAITVNALVSAKGTVETKTTDKIIELKTDKNFVEEIESLNTKMPVKTCSQWYIIDSGCGKDYYLCGDNYSSPQQMHQAMAEIN</sequence>
<evidence type="ECO:0000313" key="3">
    <source>
        <dbReference type="Proteomes" id="UP000036261"/>
    </source>
</evidence>
<proteinExistence type="predicted"/>
<evidence type="ECO:0000313" key="2">
    <source>
        <dbReference type="EMBL" id="KMQ64301.1"/>
    </source>
</evidence>
<dbReference type="Proteomes" id="UP000036261">
    <property type="component" value="Unassembled WGS sequence"/>
</dbReference>
<keyword evidence="1" id="KW-0732">Signal</keyword>
<name>A0A0J7IEG8_9FLAO</name>
<gene>
    <name evidence="2" type="ORF">ACM46_08380</name>
</gene>